<accession>A0ABQ7JKF0</accession>
<evidence type="ECO:0000313" key="2">
    <source>
        <dbReference type="Proteomes" id="UP001194696"/>
    </source>
</evidence>
<evidence type="ECO:0008006" key="3">
    <source>
        <dbReference type="Google" id="ProtNLM"/>
    </source>
</evidence>
<organism evidence="1 2">
    <name type="scientific">Linnemannia gamsii</name>
    <dbReference type="NCBI Taxonomy" id="64522"/>
    <lineage>
        <taxon>Eukaryota</taxon>
        <taxon>Fungi</taxon>
        <taxon>Fungi incertae sedis</taxon>
        <taxon>Mucoromycota</taxon>
        <taxon>Mortierellomycotina</taxon>
        <taxon>Mortierellomycetes</taxon>
        <taxon>Mortierellales</taxon>
        <taxon>Mortierellaceae</taxon>
        <taxon>Linnemannia</taxon>
    </lineage>
</organism>
<sequence>MASFLQCVETNNGTYDPHLGKVIISLRSSTAAKDFFSRLSTQAIAATCLKVTLDWSFASADLVMLVDKIALSNVCDFTLDLQESHWQTPVGSLMRPGKGRYHSLLGLLSNAKIKRLTFTSVLFIGPRTSTLPKNHNPTPLQSFHYQGHINGFDDPRLAEIISLCPGLVDVRLGAISHDSQSVPKVDRALGSLEKLESLHRYYLYAAIPGLNIKNTTSPYGTVALREIMDLGMPYPTGSTGLLEAAIERSATTLEVLILRSKTAPRALNLIPLKETLPLTPHSSGLPFLKLTHLELLVDITPESFDLMARLLPDLSLVHFGVNYHTYNLLSKVNLDCLRSLKAQDVEESILQLFYDRVLSSSTPSQIQTLSFSFVSASEAVANTLAVLPLRRLYMYDTTGGNMMNILRRLNLSQLQVLVIDYSTFSADSEAVLATRSAELCEEFELQLIYERTLRKGESQILNPREEDGTIMKLPRRHVRVVGMNTAPDFYRSILPYQ</sequence>
<dbReference type="Proteomes" id="UP001194696">
    <property type="component" value="Unassembled WGS sequence"/>
</dbReference>
<comment type="caution">
    <text evidence="1">The sequence shown here is derived from an EMBL/GenBank/DDBJ whole genome shotgun (WGS) entry which is preliminary data.</text>
</comment>
<keyword evidence="2" id="KW-1185">Reference proteome</keyword>
<evidence type="ECO:0000313" key="1">
    <source>
        <dbReference type="EMBL" id="KAG0277757.1"/>
    </source>
</evidence>
<proteinExistence type="predicted"/>
<protein>
    <recommendedName>
        <fullName evidence="3">F-box domain-containing protein</fullName>
    </recommendedName>
</protein>
<reference evidence="1 2" key="1">
    <citation type="journal article" date="2020" name="Fungal Divers.">
        <title>Resolving the Mortierellaceae phylogeny through synthesis of multi-gene phylogenetics and phylogenomics.</title>
        <authorList>
            <person name="Vandepol N."/>
            <person name="Liber J."/>
            <person name="Desiro A."/>
            <person name="Na H."/>
            <person name="Kennedy M."/>
            <person name="Barry K."/>
            <person name="Grigoriev I.V."/>
            <person name="Miller A.N."/>
            <person name="O'Donnell K."/>
            <person name="Stajich J.E."/>
            <person name="Bonito G."/>
        </authorList>
    </citation>
    <scope>NUCLEOTIDE SEQUENCE [LARGE SCALE GENOMIC DNA]</scope>
    <source>
        <strain evidence="1 2">AD045</strain>
    </source>
</reference>
<gene>
    <name evidence="1" type="ORF">BGZ96_002722</name>
</gene>
<dbReference type="EMBL" id="JAAAIM010001525">
    <property type="protein sequence ID" value="KAG0277757.1"/>
    <property type="molecule type" value="Genomic_DNA"/>
</dbReference>
<name>A0ABQ7JKF0_9FUNG</name>